<accession>A0ABS5K1P9</accession>
<keyword evidence="3" id="KW-1185">Reference proteome</keyword>
<comment type="caution">
    <text evidence="2">The sequence shown here is derived from an EMBL/GenBank/DDBJ whole genome shotgun (WGS) entry which is preliminary data.</text>
</comment>
<evidence type="ECO:0008006" key="4">
    <source>
        <dbReference type="Google" id="ProtNLM"/>
    </source>
</evidence>
<evidence type="ECO:0000256" key="1">
    <source>
        <dbReference type="SAM" id="Phobius"/>
    </source>
</evidence>
<name>A0ABS5K1P9_9BACT</name>
<evidence type="ECO:0000313" key="3">
    <source>
        <dbReference type="Proteomes" id="UP000708576"/>
    </source>
</evidence>
<keyword evidence="1" id="KW-1133">Transmembrane helix</keyword>
<reference evidence="2 3" key="1">
    <citation type="journal article" date="2015" name="Int. J. Syst. Evol. Microbiol.">
        <title>Carboxylicivirga linearis sp. nov., isolated from a sea cucumber culture pond.</title>
        <authorList>
            <person name="Wang F.Q."/>
            <person name="Zhou Y.X."/>
            <person name="Lin X.Z."/>
            <person name="Chen G.J."/>
            <person name="Du Z.J."/>
        </authorList>
    </citation>
    <scope>NUCLEOTIDE SEQUENCE [LARGE SCALE GENOMIC DNA]</scope>
    <source>
        <strain evidence="2 3">FB218</strain>
    </source>
</reference>
<keyword evidence="1" id="KW-0812">Transmembrane</keyword>
<keyword evidence="1" id="KW-0472">Membrane</keyword>
<dbReference type="RefSeq" id="WP_212220237.1">
    <property type="nucleotide sequence ID" value="NZ_JAGUCO010000039.1"/>
</dbReference>
<feature type="transmembrane region" description="Helical" evidence="1">
    <location>
        <begin position="12"/>
        <end position="29"/>
    </location>
</feature>
<proteinExistence type="predicted"/>
<dbReference type="EMBL" id="JAGUCO010000039">
    <property type="protein sequence ID" value="MBS2101102.1"/>
    <property type="molecule type" value="Genomic_DNA"/>
</dbReference>
<evidence type="ECO:0000313" key="2">
    <source>
        <dbReference type="EMBL" id="MBS2101102.1"/>
    </source>
</evidence>
<dbReference type="Proteomes" id="UP000708576">
    <property type="component" value="Unassembled WGS sequence"/>
</dbReference>
<sequence length="264" mass="30383">MRYVNCTEKVKWLYWIYALLIVFPGLLNGQNVNDSLENDLTPYDLMSSYYENNFHPFKKKNIYVGLAFSLEDKKLENTDYLVQQVIEGEKLDYNIVAKVGYYTGNYGMAGINFNYYQTHFEGSLFRDPDTLQSNSITRGFAITPHFRSSVPLTKNERLSFFTDIGVSFGMANSLKREIKYNDEIQKQYGTDYLFGVGISPGVTFFAMENFAFEIQLNVLGYSLKVSENSINDDPSSREIRQNVDFNINILSLELGLAYYFGSNK</sequence>
<gene>
    <name evidence="2" type="ORF">KEM10_22645</name>
</gene>
<organism evidence="2 3">
    <name type="scientific">Carboxylicivirga linearis</name>
    <dbReference type="NCBI Taxonomy" id="1628157"/>
    <lineage>
        <taxon>Bacteria</taxon>
        <taxon>Pseudomonadati</taxon>
        <taxon>Bacteroidota</taxon>
        <taxon>Bacteroidia</taxon>
        <taxon>Marinilabiliales</taxon>
        <taxon>Marinilabiliaceae</taxon>
        <taxon>Carboxylicivirga</taxon>
    </lineage>
</organism>
<protein>
    <recommendedName>
        <fullName evidence="4">Outer membrane protein beta-barrel domain-containing protein</fullName>
    </recommendedName>
</protein>